<evidence type="ECO:0000313" key="1">
    <source>
        <dbReference type="EMBL" id="KMO70626.1"/>
    </source>
</evidence>
<proteinExistence type="predicted"/>
<organism evidence="1 2">
    <name type="scientific">Mycolicibacterium chlorophenolicum</name>
    <dbReference type="NCBI Taxonomy" id="37916"/>
    <lineage>
        <taxon>Bacteria</taxon>
        <taxon>Bacillati</taxon>
        <taxon>Actinomycetota</taxon>
        <taxon>Actinomycetes</taxon>
        <taxon>Mycobacteriales</taxon>
        <taxon>Mycobacteriaceae</taxon>
        <taxon>Mycolicibacterium</taxon>
    </lineage>
</organism>
<gene>
    <name evidence="1" type="ORF">MCHLDSM_05518</name>
</gene>
<dbReference type="STRING" id="37916.MCHLDSM_05518"/>
<evidence type="ECO:0000313" key="2">
    <source>
        <dbReference type="Proteomes" id="UP000036513"/>
    </source>
</evidence>
<reference evidence="1 2" key="1">
    <citation type="journal article" date="2015" name="Genome Biol. Evol.">
        <title>Characterization of Three Mycobacterium spp. with Potential Use in Bioremediation by Genome Sequencing and Comparative Genomics.</title>
        <authorList>
            <person name="Das S."/>
            <person name="Pettersson B.M."/>
            <person name="Behra P.R."/>
            <person name="Ramesh M."/>
            <person name="Dasgupta S."/>
            <person name="Bhattacharya A."/>
            <person name="Kirsebom L.A."/>
        </authorList>
    </citation>
    <scope>NUCLEOTIDE SEQUENCE [LARGE SCALE GENOMIC DNA]</scope>
    <source>
        <strain evidence="1 2">DSM 43826</strain>
    </source>
</reference>
<sequence length="56" mass="6054">MRYGRSVGSGTVLWSVLLPTGREAGLTRLGLGLERGVRQVLPVRYTSDGLVARGLR</sequence>
<protein>
    <submittedName>
        <fullName evidence="1">Uncharacterized protein</fullName>
    </submittedName>
</protein>
<name>A0A0J6YCR2_9MYCO</name>
<accession>A0A0J6YCR2</accession>
<dbReference type="PATRIC" id="fig|37916.4.peg.5529"/>
<comment type="caution">
    <text evidence="1">The sequence shown here is derived from an EMBL/GenBank/DDBJ whole genome shotgun (WGS) entry which is preliminary data.</text>
</comment>
<dbReference type="AlphaFoldDB" id="A0A0J6YCR2"/>
<dbReference type="EMBL" id="JYNL01000064">
    <property type="protein sequence ID" value="KMO70626.1"/>
    <property type="molecule type" value="Genomic_DNA"/>
</dbReference>
<keyword evidence="2" id="KW-1185">Reference proteome</keyword>
<dbReference type="Proteomes" id="UP000036513">
    <property type="component" value="Unassembled WGS sequence"/>
</dbReference>